<protein>
    <submittedName>
        <fullName evidence="1">Uncharacterized protein</fullName>
    </submittedName>
</protein>
<dbReference type="AlphaFoldDB" id="A0AB37U948"/>
<comment type="caution">
    <text evidence="1">The sequence shown here is derived from an EMBL/GenBank/DDBJ whole genome shotgun (WGS) entry which is preliminary data.</text>
</comment>
<gene>
    <name evidence="1" type="ORF">DSM107010_65790</name>
</gene>
<organism evidence="1 2">
    <name type="scientific">Chroococcidiopsis cubana SAG 39.79</name>
    <dbReference type="NCBI Taxonomy" id="388085"/>
    <lineage>
        <taxon>Bacteria</taxon>
        <taxon>Bacillati</taxon>
        <taxon>Cyanobacteriota</taxon>
        <taxon>Cyanophyceae</taxon>
        <taxon>Chroococcidiopsidales</taxon>
        <taxon>Chroococcidiopsidaceae</taxon>
        <taxon>Chroococcidiopsis</taxon>
    </lineage>
</organism>
<accession>A0AB37U948</accession>
<keyword evidence="2" id="KW-1185">Reference proteome</keyword>
<dbReference type="EMBL" id="RSCK01000129">
    <property type="protein sequence ID" value="RUT01168.1"/>
    <property type="molecule type" value="Genomic_DNA"/>
</dbReference>
<proteinExistence type="predicted"/>
<name>A0AB37U948_9CYAN</name>
<sequence length="71" mass="8878">MQYQGYMSEEFWLEEELIPWSEVDFYEPYGIIPRPIVERLFDKITDHVVDRTPRRPLARYKRLEHRRAYMD</sequence>
<evidence type="ECO:0000313" key="2">
    <source>
        <dbReference type="Proteomes" id="UP000282574"/>
    </source>
</evidence>
<reference evidence="1 2" key="1">
    <citation type="journal article" date="2019" name="Genome Biol. Evol.">
        <title>Day and night: Metabolic profiles and evolutionary relationships of six axenic non-marine cyanobacteria.</title>
        <authorList>
            <person name="Will S.E."/>
            <person name="Henke P."/>
            <person name="Boedeker C."/>
            <person name="Huang S."/>
            <person name="Brinkmann H."/>
            <person name="Rohde M."/>
            <person name="Jarek M."/>
            <person name="Friedl T."/>
            <person name="Seufert S."/>
            <person name="Schumacher M."/>
            <person name="Overmann J."/>
            <person name="Neumann-Schaal M."/>
            <person name="Petersen J."/>
        </authorList>
    </citation>
    <scope>NUCLEOTIDE SEQUENCE [LARGE SCALE GENOMIC DNA]</scope>
    <source>
        <strain evidence="1 2">SAG 39.79</strain>
    </source>
</reference>
<evidence type="ECO:0000313" key="1">
    <source>
        <dbReference type="EMBL" id="RUT01168.1"/>
    </source>
</evidence>
<dbReference type="Proteomes" id="UP000282574">
    <property type="component" value="Unassembled WGS sequence"/>
</dbReference>